<dbReference type="Pfam" id="PF01739">
    <property type="entry name" value="CheR"/>
    <property type="match status" value="1"/>
</dbReference>
<keyword evidence="6" id="KW-0145">Chemotaxis</keyword>
<dbReference type="InterPro" id="IPR001610">
    <property type="entry name" value="PAC"/>
</dbReference>
<gene>
    <name evidence="11" type="ORF">DES35_101594</name>
</gene>
<feature type="domain" description="CheR-type methyltransferase" evidence="10">
    <location>
        <begin position="205"/>
        <end position="475"/>
    </location>
</feature>
<evidence type="ECO:0000256" key="6">
    <source>
        <dbReference type="PROSITE-ProRule" id="PRU00050"/>
    </source>
</evidence>
<dbReference type="InterPro" id="IPR022641">
    <property type="entry name" value="CheR_N"/>
</dbReference>
<dbReference type="SMART" id="SM00086">
    <property type="entry name" value="PAC"/>
    <property type="match status" value="1"/>
</dbReference>
<dbReference type="AlphaFoldDB" id="A0A369A7N9"/>
<feature type="coiled-coil region" evidence="7">
    <location>
        <begin position="642"/>
        <end position="704"/>
    </location>
</feature>
<dbReference type="NCBIfam" id="TIGR00229">
    <property type="entry name" value="sensory_box"/>
    <property type="match status" value="1"/>
</dbReference>
<evidence type="ECO:0000256" key="4">
    <source>
        <dbReference type="ARBA" id="ARBA00022679"/>
    </source>
</evidence>
<dbReference type="SMART" id="SM00138">
    <property type="entry name" value="MeTrc"/>
    <property type="match status" value="1"/>
</dbReference>
<evidence type="ECO:0000313" key="12">
    <source>
        <dbReference type="Proteomes" id="UP000253517"/>
    </source>
</evidence>
<evidence type="ECO:0000259" key="10">
    <source>
        <dbReference type="PROSITE" id="PS50123"/>
    </source>
</evidence>
<dbReference type="CDD" id="cd16434">
    <property type="entry name" value="CheB-CheR_fusion"/>
    <property type="match status" value="1"/>
</dbReference>
<dbReference type="InterPro" id="IPR013655">
    <property type="entry name" value="PAS_fold_3"/>
</dbReference>
<keyword evidence="12" id="KW-1185">Reference proteome</keyword>
<dbReference type="PANTHER" id="PTHR24422:SF27">
    <property type="entry name" value="PROTEIN-GLUTAMATE O-METHYLTRANSFERASE"/>
    <property type="match status" value="1"/>
</dbReference>
<evidence type="ECO:0000256" key="7">
    <source>
        <dbReference type="SAM" id="Coils"/>
    </source>
</evidence>
<dbReference type="InterPro" id="IPR029063">
    <property type="entry name" value="SAM-dependent_MTases_sf"/>
</dbReference>
<dbReference type="GO" id="GO:0032259">
    <property type="term" value="P:methylation"/>
    <property type="evidence" value="ECO:0007669"/>
    <property type="project" value="UniProtKB-KW"/>
</dbReference>
<accession>A0A369A7N9</accession>
<dbReference type="EC" id="2.1.1.80" evidence="2"/>
<evidence type="ECO:0000259" key="9">
    <source>
        <dbReference type="PROSITE" id="PS50122"/>
    </source>
</evidence>
<feature type="domain" description="PAS" evidence="8">
    <location>
        <begin position="835"/>
        <end position="907"/>
    </location>
</feature>
<name>A0A369A7N9_9FLAO</name>
<dbReference type="Gene3D" id="3.30.450.20">
    <property type="entry name" value="PAS domain"/>
    <property type="match status" value="1"/>
</dbReference>
<dbReference type="InterPro" id="IPR000780">
    <property type="entry name" value="CheR_MeTrfase"/>
</dbReference>
<dbReference type="InterPro" id="IPR035909">
    <property type="entry name" value="CheB_C"/>
</dbReference>
<feature type="domain" description="CheB-type methylesterase" evidence="9">
    <location>
        <begin position="9"/>
        <end position="198"/>
    </location>
</feature>
<evidence type="ECO:0000256" key="1">
    <source>
        <dbReference type="ARBA" id="ARBA00001541"/>
    </source>
</evidence>
<feature type="active site" evidence="6">
    <location>
        <position position="48"/>
    </location>
</feature>
<dbReference type="InterPro" id="IPR050903">
    <property type="entry name" value="Bact_Chemotaxis_MeTrfase"/>
</dbReference>
<dbReference type="Gene3D" id="1.10.287.2610">
    <property type="match status" value="1"/>
</dbReference>
<sequence length="968" mass="111182">MKVRNGKSKSESEYVVGIGASAGGLEALQEFFKNAPANTGLAYVVVQHLSPDYKSLMNELLARFTSIPIQIIEDGMLIEPNHIYLIPPKKNLSVFHGRLLLEDQRQNKGINLPIDIFFRSLAVDYGKKAIGIILSGTGSDGTLGIKAIKEAGGMVIVQDEKTAKFDGMPKSSIATGVVDYILPPAKMPDAIINYIKHPFIENKNGIEEILNQNIDQLVKIMHILRDYSGIDFSYYKENTIIRRLERRMSINRLNSLDEYILLLSSDDREKDVLYREFLIGVTRFFRDEGAFEFFKDHVIPELLSKERKILRVWSVGCSTGEEVYSVALLIRDFIDTFNLTTEVKIFATDIDKTAIEIAGQGVYAESVISDIDPILVSKYFIKKENTYQISESIRKMVIFATHNVLKDPPFSKINLIICRNLFIYLKPDSQYRVLNMFYMSLAQKGILFLGTSETLGDLNEAFEPINVKFKIFRKKEGYQPLLIPETNLMYQNTRNFTLEPRTGLLKEVKRQSELTEKIISAILPPSIVINNKFQILHVINDINPFVSIQSGRFNQNLTNIIHQDLQIVVNNIIRRLKDVGESVAFENIKFENLSITYDVQGTKIAESEAETIYLISFYKRKSKKSAEKEEILTLEDHYHDRVKELEYELQFVKESLQATVEELETSNEELQSSNEELIAANEELQSTNEELQSVNEELYTVNSEFQIKIDELTQLNNDITNLLNNTGIAALYLDRKMCIRKITPSFSELSHVMDFDIGRPIQHFSNSILYPDFLEDIKSVQKNLQIIEKEIEVNQHVYLLRIAPYRTDFQAVDGILVTLTNLKNIYEQKKALNQATQRLQMALEMGNMAWWEWDVKTGQVTMHEKKATMIGYSLSEFPKDVYEICQLIHPEDYEHTMQVMRDHLEGKIPMWDTVYRIRCKDGSYKIYHDRGGVVARDDLGNPLKLVGIVMDVSDHMMMHAVPDEKRGY</sequence>
<dbReference type="PROSITE" id="PS50123">
    <property type="entry name" value="CHER"/>
    <property type="match status" value="1"/>
</dbReference>
<dbReference type="Pfam" id="PF03705">
    <property type="entry name" value="CheR_N"/>
    <property type="match status" value="1"/>
</dbReference>
<keyword evidence="5" id="KW-0949">S-adenosyl-L-methionine</keyword>
<dbReference type="EMBL" id="QPJS01000001">
    <property type="protein sequence ID" value="RCX05309.1"/>
    <property type="molecule type" value="Genomic_DNA"/>
</dbReference>
<dbReference type="Proteomes" id="UP000253517">
    <property type="component" value="Unassembled WGS sequence"/>
</dbReference>
<dbReference type="Gene3D" id="3.40.50.150">
    <property type="entry name" value="Vaccinia Virus protein VP39"/>
    <property type="match status" value="1"/>
</dbReference>
<dbReference type="Pfam" id="PF01339">
    <property type="entry name" value="CheB_methylest"/>
    <property type="match status" value="1"/>
</dbReference>
<reference evidence="11 12" key="1">
    <citation type="submission" date="2018-07" db="EMBL/GenBank/DDBJ databases">
        <title>Genomic Encyclopedia of Type Strains, Phase IV (KMG-IV): sequencing the most valuable type-strain genomes for metagenomic binning, comparative biology and taxonomic classification.</title>
        <authorList>
            <person name="Goeker M."/>
        </authorList>
    </citation>
    <scope>NUCLEOTIDE SEQUENCE [LARGE SCALE GENOMIC DNA]</scope>
    <source>
        <strain evidence="11 12">DSM 21410</strain>
    </source>
</reference>
<keyword evidence="3" id="KW-0489">Methyltransferase</keyword>
<evidence type="ECO:0000313" key="11">
    <source>
        <dbReference type="EMBL" id="RCX05309.1"/>
    </source>
</evidence>
<dbReference type="RefSeq" id="WP_051889109.1">
    <property type="nucleotide sequence ID" value="NZ_BHZF01000001.1"/>
</dbReference>
<dbReference type="GO" id="GO:0008984">
    <property type="term" value="F:protein-glutamate methylesterase activity"/>
    <property type="evidence" value="ECO:0007669"/>
    <property type="project" value="InterPro"/>
</dbReference>
<protein>
    <recommendedName>
        <fullName evidence="2">protein-glutamate O-methyltransferase</fullName>
        <ecNumber evidence="2">2.1.1.80</ecNumber>
    </recommendedName>
</protein>
<dbReference type="GO" id="GO:0005737">
    <property type="term" value="C:cytoplasm"/>
    <property type="evidence" value="ECO:0007669"/>
    <property type="project" value="InterPro"/>
</dbReference>
<dbReference type="PROSITE" id="PS50122">
    <property type="entry name" value="CHEB"/>
    <property type="match status" value="1"/>
</dbReference>
<dbReference type="CDD" id="cd00130">
    <property type="entry name" value="PAS"/>
    <property type="match status" value="1"/>
</dbReference>
<dbReference type="InterPro" id="IPR000673">
    <property type="entry name" value="Sig_transdc_resp-reg_Me-estase"/>
</dbReference>
<dbReference type="Pfam" id="PF08447">
    <property type="entry name" value="PAS_3"/>
    <property type="match status" value="1"/>
</dbReference>
<dbReference type="Pfam" id="PF13596">
    <property type="entry name" value="PAS_10"/>
    <property type="match status" value="1"/>
</dbReference>
<dbReference type="SUPFAM" id="SSF55785">
    <property type="entry name" value="PYP-like sensor domain (PAS domain)"/>
    <property type="match status" value="1"/>
</dbReference>
<dbReference type="GO" id="GO:0006935">
    <property type="term" value="P:chemotaxis"/>
    <property type="evidence" value="ECO:0007669"/>
    <property type="project" value="UniProtKB-UniRule"/>
</dbReference>
<dbReference type="PROSITE" id="PS50112">
    <property type="entry name" value="PAS"/>
    <property type="match status" value="1"/>
</dbReference>
<dbReference type="InterPro" id="IPR036804">
    <property type="entry name" value="CheR_N_sf"/>
</dbReference>
<proteinExistence type="predicted"/>
<keyword evidence="6" id="KW-0378">Hydrolase</keyword>
<dbReference type="InterPro" id="IPR000014">
    <property type="entry name" value="PAS"/>
</dbReference>
<dbReference type="InterPro" id="IPR035965">
    <property type="entry name" value="PAS-like_dom_sf"/>
</dbReference>
<dbReference type="SUPFAM" id="SSF52738">
    <property type="entry name" value="Methylesterase CheB, C-terminal domain"/>
    <property type="match status" value="1"/>
</dbReference>
<evidence type="ECO:0000256" key="5">
    <source>
        <dbReference type="ARBA" id="ARBA00022691"/>
    </source>
</evidence>
<dbReference type="GO" id="GO:0008983">
    <property type="term" value="F:protein-glutamate O-methyltransferase activity"/>
    <property type="evidence" value="ECO:0007669"/>
    <property type="project" value="UniProtKB-EC"/>
</dbReference>
<dbReference type="PRINTS" id="PR00996">
    <property type="entry name" value="CHERMTFRASE"/>
</dbReference>
<dbReference type="SUPFAM" id="SSF53335">
    <property type="entry name" value="S-adenosyl-L-methionine-dependent methyltransferases"/>
    <property type="match status" value="1"/>
</dbReference>
<comment type="catalytic activity">
    <reaction evidence="1">
        <text>L-glutamyl-[protein] + S-adenosyl-L-methionine = [protein]-L-glutamate 5-O-methyl ester + S-adenosyl-L-homocysteine</text>
        <dbReference type="Rhea" id="RHEA:24452"/>
        <dbReference type="Rhea" id="RHEA-COMP:10208"/>
        <dbReference type="Rhea" id="RHEA-COMP:10311"/>
        <dbReference type="ChEBI" id="CHEBI:29973"/>
        <dbReference type="ChEBI" id="CHEBI:57856"/>
        <dbReference type="ChEBI" id="CHEBI:59789"/>
        <dbReference type="ChEBI" id="CHEBI:82795"/>
        <dbReference type="EC" id="2.1.1.80"/>
    </reaction>
</comment>
<dbReference type="GO" id="GO:0000156">
    <property type="term" value="F:phosphorelay response regulator activity"/>
    <property type="evidence" value="ECO:0007669"/>
    <property type="project" value="InterPro"/>
</dbReference>
<dbReference type="PANTHER" id="PTHR24422">
    <property type="entry name" value="CHEMOTAXIS PROTEIN METHYLTRANSFERASE"/>
    <property type="match status" value="1"/>
</dbReference>
<dbReference type="Gene3D" id="3.40.50.180">
    <property type="entry name" value="Methylesterase CheB, C-terminal domain"/>
    <property type="match status" value="1"/>
</dbReference>
<comment type="caution">
    <text evidence="11">The sequence shown here is derived from an EMBL/GenBank/DDBJ whole genome shotgun (WGS) entry which is preliminary data.</text>
</comment>
<evidence type="ECO:0000259" key="8">
    <source>
        <dbReference type="PROSITE" id="PS50112"/>
    </source>
</evidence>
<dbReference type="Gene3D" id="1.10.155.10">
    <property type="entry name" value="Chemotaxis receptor methyltransferase CheR, N-terminal domain"/>
    <property type="match status" value="1"/>
</dbReference>
<keyword evidence="7" id="KW-0175">Coiled coil</keyword>
<organism evidence="11 12">
    <name type="scientific">Schleiferia thermophila</name>
    <dbReference type="NCBI Taxonomy" id="884107"/>
    <lineage>
        <taxon>Bacteria</taxon>
        <taxon>Pseudomonadati</taxon>
        <taxon>Bacteroidota</taxon>
        <taxon>Flavobacteriia</taxon>
        <taxon>Flavobacteriales</taxon>
        <taxon>Schleiferiaceae</taxon>
        <taxon>Schleiferia</taxon>
    </lineage>
</organism>
<dbReference type="SUPFAM" id="SSF47757">
    <property type="entry name" value="Chemotaxis receptor methyltransferase CheR, N-terminal domain"/>
    <property type="match status" value="1"/>
</dbReference>
<feature type="active site" evidence="6">
    <location>
        <position position="21"/>
    </location>
</feature>
<evidence type="ECO:0000256" key="3">
    <source>
        <dbReference type="ARBA" id="ARBA00022603"/>
    </source>
</evidence>
<dbReference type="InterPro" id="IPR022642">
    <property type="entry name" value="CheR_C"/>
</dbReference>
<feature type="active site" evidence="6">
    <location>
        <position position="140"/>
    </location>
</feature>
<evidence type="ECO:0000256" key="2">
    <source>
        <dbReference type="ARBA" id="ARBA00012534"/>
    </source>
</evidence>
<keyword evidence="4" id="KW-0808">Transferase</keyword>